<sequence>MPETPNPLKPLLTPPAWELLSSLPEYDDATSAQLNNALRKDGWAPETVAAVLTQSRLRRAAQRKFGDFAARMLFTAEGLQQSTRLPVAARHAQRFRRAGITKVADLGCGLGGDAMAMASAGLQVVAVEADETTAAAATINLRPFPEAQVVHGTAEDFAAEQGFGGDGPALSSDGTAEPHPEWGLWLDPARRDERSRIWDPEQFSPPLSFVTALAESGVPMGVKLGPGIPHSMIPPGCEAEWVSIDGDLVEVVLWFNALARRDEHQNLIRRTATVLHSEEPAPGETDSSGHEGTTDPLRVTVSELSSSTDFGAGAQVDPAGPLGLSGTLYEPDPAVIRAGLVAELCESLGGTMLDEHIAYFTVPTGAPMTPLARRYRVLEVMDFQVKTLKRWAQESQISSLEIKKRGVDVVPEALRKQLLPKKNKGPKRHAVLVITRLAQQRLCAVVEPLD</sequence>
<dbReference type="Proteomes" id="UP001500368">
    <property type="component" value="Unassembled WGS sequence"/>
</dbReference>
<gene>
    <name evidence="3" type="ORF">GCM10025790_02700</name>
</gene>
<proteinExistence type="predicted"/>
<reference evidence="4" key="1">
    <citation type="journal article" date="2019" name="Int. J. Syst. Evol. Microbiol.">
        <title>The Global Catalogue of Microorganisms (GCM) 10K type strain sequencing project: providing services to taxonomists for standard genome sequencing and annotation.</title>
        <authorList>
            <consortium name="The Broad Institute Genomics Platform"/>
            <consortium name="The Broad Institute Genome Sequencing Center for Infectious Disease"/>
            <person name="Wu L."/>
            <person name="Ma J."/>
        </authorList>
    </citation>
    <scope>NUCLEOTIDE SEQUENCE [LARGE SCALE GENOMIC DNA]</scope>
    <source>
        <strain evidence="4">JCM 19129</strain>
    </source>
</reference>
<dbReference type="GO" id="GO:0008168">
    <property type="term" value="F:methyltransferase activity"/>
    <property type="evidence" value="ECO:0007669"/>
    <property type="project" value="UniProtKB-KW"/>
</dbReference>
<evidence type="ECO:0000313" key="4">
    <source>
        <dbReference type="Proteomes" id="UP001500368"/>
    </source>
</evidence>
<keyword evidence="3" id="KW-0489">Methyltransferase</keyword>
<dbReference type="Pfam" id="PF18096">
    <property type="entry name" value="Thump_like"/>
    <property type="match status" value="1"/>
</dbReference>
<keyword evidence="3" id="KW-0808">Transferase</keyword>
<dbReference type="RefSeq" id="WP_345476326.1">
    <property type="nucleotide sequence ID" value="NZ_BAABLW010000001.1"/>
</dbReference>
<dbReference type="CDD" id="cd02440">
    <property type="entry name" value="AdoMet_MTases"/>
    <property type="match status" value="1"/>
</dbReference>
<dbReference type="Gene3D" id="3.40.50.150">
    <property type="entry name" value="Vaccinia Virus protein VP39"/>
    <property type="match status" value="1"/>
</dbReference>
<name>A0ABP9FQB3_9MICC</name>
<evidence type="ECO:0000256" key="1">
    <source>
        <dbReference type="SAM" id="MobiDB-lite"/>
    </source>
</evidence>
<dbReference type="SUPFAM" id="SSF53335">
    <property type="entry name" value="S-adenosyl-L-methionine-dependent methyltransferases"/>
    <property type="match status" value="1"/>
</dbReference>
<feature type="region of interest" description="Disordered" evidence="1">
    <location>
        <begin position="273"/>
        <end position="295"/>
    </location>
</feature>
<protein>
    <submittedName>
        <fullName evidence="3">50S ribosomal protein L11 methyltransferase</fullName>
    </submittedName>
</protein>
<dbReference type="EMBL" id="BAABLW010000001">
    <property type="protein sequence ID" value="GAA4911704.1"/>
    <property type="molecule type" value="Genomic_DNA"/>
</dbReference>
<keyword evidence="4" id="KW-1185">Reference proteome</keyword>
<evidence type="ECO:0000259" key="2">
    <source>
        <dbReference type="Pfam" id="PF18096"/>
    </source>
</evidence>
<keyword evidence="3" id="KW-0687">Ribonucleoprotein</keyword>
<dbReference type="InterPro" id="IPR029063">
    <property type="entry name" value="SAM-dependent_MTases_sf"/>
</dbReference>
<dbReference type="InterPro" id="IPR041497">
    <property type="entry name" value="Thump-like"/>
</dbReference>
<dbReference type="GO" id="GO:0005840">
    <property type="term" value="C:ribosome"/>
    <property type="evidence" value="ECO:0007669"/>
    <property type="project" value="UniProtKB-KW"/>
</dbReference>
<evidence type="ECO:0000313" key="3">
    <source>
        <dbReference type="EMBL" id="GAA4911704.1"/>
    </source>
</evidence>
<dbReference type="GO" id="GO:0032259">
    <property type="term" value="P:methylation"/>
    <property type="evidence" value="ECO:0007669"/>
    <property type="project" value="UniProtKB-KW"/>
</dbReference>
<organism evidence="3 4">
    <name type="scientific">Nesterenkonia rhizosphaerae</name>
    <dbReference type="NCBI Taxonomy" id="1348272"/>
    <lineage>
        <taxon>Bacteria</taxon>
        <taxon>Bacillati</taxon>
        <taxon>Actinomycetota</taxon>
        <taxon>Actinomycetes</taxon>
        <taxon>Micrococcales</taxon>
        <taxon>Micrococcaceae</taxon>
        <taxon>Nesterenkonia</taxon>
    </lineage>
</organism>
<keyword evidence="3" id="KW-0689">Ribosomal protein</keyword>
<feature type="domain" description="THUMP-like" evidence="2">
    <location>
        <begin position="372"/>
        <end position="447"/>
    </location>
</feature>
<accession>A0ABP9FQB3</accession>
<comment type="caution">
    <text evidence="3">The sequence shown here is derived from an EMBL/GenBank/DDBJ whole genome shotgun (WGS) entry which is preliminary data.</text>
</comment>